<dbReference type="InterPro" id="IPR051156">
    <property type="entry name" value="Mito/Outer_Membr_Metalloprot"/>
</dbReference>
<keyword evidence="5 6" id="KW-0482">Metalloprotease</keyword>
<dbReference type="Pfam" id="PF01435">
    <property type="entry name" value="Peptidase_M48"/>
    <property type="match status" value="1"/>
</dbReference>
<dbReference type="GO" id="GO:0005743">
    <property type="term" value="C:mitochondrial inner membrane"/>
    <property type="evidence" value="ECO:0007669"/>
    <property type="project" value="TreeGrafter"/>
</dbReference>
<dbReference type="Proteomes" id="UP001175261">
    <property type="component" value="Unassembled WGS sequence"/>
</dbReference>
<name>A0AA39GDJ6_SARSR</name>
<gene>
    <name evidence="8" type="ORF">NLU13_7467</name>
</gene>
<sequence length="380" mass="42791">MFSLRPLMRPASHRSVIRPSSSHPFLLTFRNFPIISSRQSLLLRQPRRLLSSTPPFRSSRSPREPITIRTTAREISSTPIPNILITRRYIISVVAAALLLYFSFSQTVPITKRRSFNVLPESFVEWWNGDLAKKVIEDVHRQGGAFLPERDPRARAVHRVMERLIPYSGMTDKKWEVYVIHDDHTANAFVVPGGKVFVHSGLLNVCQSEDALAAVLGHEIAHNTANHSGERLTQLGALWLFGGSAFFLRGPFAGAAGVTFAIAGAFSTLTLLEVELPLTRKQEVEADYVGLMMMAEACYDPRAAVGLWQRMEILQSMQRERPPPEFLSTHPANAHRIQNMKAWMPEAMAKRQASDCKGTTAFAARFREALRRKQSHVERA</sequence>
<comment type="cofactor">
    <cofactor evidence="6">
        <name>Zn(2+)</name>
        <dbReference type="ChEBI" id="CHEBI:29105"/>
    </cofactor>
    <text evidence="6">Binds 1 zinc ion per subunit.</text>
</comment>
<comment type="similarity">
    <text evidence="6">Belongs to the peptidase M48 family.</text>
</comment>
<dbReference type="Gene3D" id="3.30.2010.10">
    <property type="entry name" value="Metalloproteases ('zincins'), catalytic domain"/>
    <property type="match status" value="1"/>
</dbReference>
<keyword evidence="9" id="KW-1185">Reference proteome</keyword>
<evidence type="ECO:0000259" key="7">
    <source>
        <dbReference type="Pfam" id="PF01435"/>
    </source>
</evidence>
<feature type="domain" description="Peptidase M48" evidence="7">
    <location>
        <begin position="153"/>
        <end position="343"/>
    </location>
</feature>
<protein>
    <recommendedName>
        <fullName evidence="7">Peptidase M48 domain-containing protein</fullName>
    </recommendedName>
</protein>
<dbReference type="GO" id="GO:0034982">
    <property type="term" value="P:mitochondrial protein processing"/>
    <property type="evidence" value="ECO:0007669"/>
    <property type="project" value="TreeGrafter"/>
</dbReference>
<dbReference type="GO" id="GO:0046872">
    <property type="term" value="F:metal ion binding"/>
    <property type="evidence" value="ECO:0007669"/>
    <property type="project" value="UniProtKB-KW"/>
</dbReference>
<dbReference type="PANTHER" id="PTHR22726:SF1">
    <property type="entry name" value="METALLOENDOPEPTIDASE OMA1, MITOCHONDRIAL"/>
    <property type="match status" value="1"/>
</dbReference>
<evidence type="ECO:0000256" key="5">
    <source>
        <dbReference type="ARBA" id="ARBA00023049"/>
    </source>
</evidence>
<evidence type="ECO:0000256" key="1">
    <source>
        <dbReference type="ARBA" id="ARBA00022670"/>
    </source>
</evidence>
<keyword evidence="2" id="KW-0479">Metal-binding</keyword>
<evidence type="ECO:0000256" key="3">
    <source>
        <dbReference type="ARBA" id="ARBA00022801"/>
    </source>
</evidence>
<dbReference type="EMBL" id="JAPDFR010000007">
    <property type="protein sequence ID" value="KAK0384989.1"/>
    <property type="molecule type" value="Genomic_DNA"/>
</dbReference>
<evidence type="ECO:0000256" key="6">
    <source>
        <dbReference type="RuleBase" id="RU003983"/>
    </source>
</evidence>
<keyword evidence="4 6" id="KW-0862">Zinc</keyword>
<dbReference type="GO" id="GO:0004222">
    <property type="term" value="F:metalloendopeptidase activity"/>
    <property type="evidence" value="ECO:0007669"/>
    <property type="project" value="InterPro"/>
</dbReference>
<evidence type="ECO:0000256" key="2">
    <source>
        <dbReference type="ARBA" id="ARBA00022723"/>
    </source>
</evidence>
<dbReference type="AlphaFoldDB" id="A0AA39GDJ6"/>
<dbReference type="InterPro" id="IPR001915">
    <property type="entry name" value="Peptidase_M48"/>
</dbReference>
<accession>A0AA39GDJ6</accession>
<keyword evidence="1 6" id="KW-0645">Protease</keyword>
<organism evidence="8 9">
    <name type="scientific">Sarocladium strictum</name>
    <name type="common">Black bundle disease fungus</name>
    <name type="synonym">Acremonium strictum</name>
    <dbReference type="NCBI Taxonomy" id="5046"/>
    <lineage>
        <taxon>Eukaryota</taxon>
        <taxon>Fungi</taxon>
        <taxon>Dikarya</taxon>
        <taxon>Ascomycota</taxon>
        <taxon>Pezizomycotina</taxon>
        <taxon>Sordariomycetes</taxon>
        <taxon>Hypocreomycetidae</taxon>
        <taxon>Hypocreales</taxon>
        <taxon>Sarocladiaceae</taxon>
        <taxon>Sarocladium</taxon>
    </lineage>
</organism>
<dbReference type="PANTHER" id="PTHR22726">
    <property type="entry name" value="METALLOENDOPEPTIDASE OMA1"/>
    <property type="match status" value="1"/>
</dbReference>
<evidence type="ECO:0000256" key="4">
    <source>
        <dbReference type="ARBA" id="ARBA00022833"/>
    </source>
</evidence>
<dbReference type="CDD" id="cd07331">
    <property type="entry name" value="M48C_Oma1_like"/>
    <property type="match status" value="1"/>
</dbReference>
<keyword evidence="3 6" id="KW-0378">Hydrolase</keyword>
<proteinExistence type="inferred from homology"/>
<dbReference type="GO" id="GO:0006515">
    <property type="term" value="P:protein quality control for misfolded or incompletely synthesized proteins"/>
    <property type="evidence" value="ECO:0007669"/>
    <property type="project" value="TreeGrafter"/>
</dbReference>
<evidence type="ECO:0000313" key="8">
    <source>
        <dbReference type="EMBL" id="KAK0384989.1"/>
    </source>
</evidence>
<reference evidence="8" key="1">
    <citation type="submission" date="2022-10" db="EMBL/GenBank/DDBJ databases">
        <title>Determination and structural analysis of whole genome sequence of Sarocladium strictum F4-1.</title>
        <authorList>
            <person name="Hu L."/>
            <person name="Jiang Y."/>
        </authorList>
    </citation>
    <scope>NUCLEOTIDE SEQUENCE</scope>
    <source>
        <strain evidence="8">F4-1</strain>
    </source>
</reference>
<comment type="caution">
    <text evidence="8">The sequence shown here is derived from an EMBL/GenBank/DDBJ whole genome shotgun (WGS) entry which is preliminary data.</text>
</comment>
<evidence type="ECO:0000313" key="9">
    <source>
        <dbReference type="Proteomes" id="UP001175261"/>
    </source>
</evidence>